<evidence type="ECO:0000256" key="1">
    <source>
        <dbReference type="ARBA" id="ARBA00004202"/>
    </source>
</evidence>
<dbReference type="AlphaFoldDB" id="F1T4G6"/>
<accession>F1T4G6</accession>
<feature type="region of interest" description="Disordered" evidence="8">
    <location>
        <begin position="372"/>
        <end position="391"/>
    </location>
</feature>
<dbReference type="SUPFAM" id="SSF52540">
    <property type="entry name" value="P-loop containing nucleoside triphosphate hydrolases"/>
    <property type="match status" value="1"/>
</dbReference>
<dbReference type="GeneID" id="93210164"/>
<evidence type="ECO:0000256" key="4">
    <source>
        <dbReference type="ARBA" id="ARBA00022475"/>
    </source>
</evidence>
<dbReference type="InterPro" id="IPR003593">
    <property type="entry name" value="AAA+_ATPase"/>
</dbReference>
<reference evidence="10 11" key="1">
    <citation type="submission" date="2011-02" db="EMBL/GenBank/DDBJ databases">
        <authorList>
            <person name="Muzny D."/>
            <person name="Qin X."/>
            <person name="Buhay C."/>
            <person name="Dugan-Rocha S."/>
            <person name="Ding Y."/>
            <person name="Chen G."/>
            <person name="Hawes A."/>
            <person name="Holder M."/>
            <person name="Jhangiani S."/>
            <person name="Johnson A."/>
            <person name="Khan Z."/>
            <person name="Li Z."/>
            <person name="Liu W."/>
            <person name="Liu X."/>
            <person name="Perez L."/>
            <person name="Shen H."/>
            <person name="Wang Q."/>
            <person name="Watt J."/>
            <person name="Xi L."/>
            <person name="Xin Y."/>
            <person name="Zhou J."/>
            <person name="Deng J."/>
            <person name="Jiang H."/>
            <person name="Liu Y."/>
            <person name="Qu J."/>
            <person name="Song X.-Z."/>
            <person name="Zhang L."/>
            <person name="Villasana D."/>
            <person name="Johnson A."/>
            <person name="Liu J."/>
            <person name="Liyanage D."/>
            <person name="Lorensuhewa L."/>
            <person name="Robinson T."/>
            <person name="Song A."/>
            <person name="Song B.-B."/>
            <person name="Dinh H."/>
            <person name="Thornton R."/>
            <person name="Coyle M."/>
            <person name="Francisco L."/>
            <person name="Jackson L."/>
            <person name="Javaid M."/>
            <person name="Korchina V."/>
            <person name="Kovar C."/>
            <person name="Mata R."/>
            <person name="Mathew T."/>
            <person name="Ngo R."/>
            <person name="Nguyen L."/>
            <person name="Nguyen N."/>
            <person name="Okwuonu G."/>
            <person name="Ongeri F."/>
            <person name="Pham C."/>
            <person name="Simmons D."/>
            <person name="Wilczek-Boney K."/>
            <person name="Hale W."/>
            <person name="Jakkamsetti A."/>
            <person name="Pham P."/>
            <person name="Ruth R."/>
            <person name="San Lucas F."/>
            <person name="Warren J."/>
            <person name="Zhang J."/>
            <person name="Zhao Z."/>
            <person name="Zhou C."/>
            <person name="Zhu D."/>
            <person name="Lee S."/>
            <person name="Bess C."/>
            <person name="Blankenburg K."/>
            <person name="Forbes L."/>
            <person name="Fu Q."/>
            <person name="Gubbala S."/>
            <person name="Hirani K."/>
            <person name="Jayaseelan J.C."/>
            <person name="Lara F."/>
            <person name="Munidasa M."/>
            <person name="Palculict T."/>
            <person name="Patil S."/>
            <person name="Pu L.-L."/>
            <person name="Saada N."/>
            <person name="Tang L."/>
            <person name="Weissenberger G."/>
            <person name="Zhu Y."/>
            <person name="Hemphill L."/>
            <person name="Shang Y."/>
            <person name="Youmans B."/>
            <person name="Ayvaz T."/>
            <person name="Ross M."/>
            <person name="Santibanez J."/>
            <person name="Aqrawi P."/>
            <person name="Gross S."/>
            <person name="Joshi V."/>
            <person name="Fowler G."/>
            <person name="Nazareth L."/>
            <person name="Reid J."/>
            <person name="Worley K."/>
            <person name="Petrosino J."/>
            <person name="Highlander S."/>
            <person name="Gibbs R."/>
        </authorList>
    </citation>
    <scope>NUCLEOTIDE SEQUENCE [LARGE SCALE GENOMIC DNA]</scope>
    <source>
        <strain evidence="10 11">DSM 15829</strain>
    </source>
</reference>
<dbReference type="EMBL" id="ACGK02000001">
    <property type="protein sequence ID" value="EGF23610.1"/>
    <property type="molecule type" value="Genomic_DNA"/>
</dbReference>
<dbReference type="Pfam" id="PF00005">
    <property type="entry name" value="ABC_tran"/>
    <property type="match status" value="1"/>
</dbReference>
<evidence type="ECO:0000256" key="8">
    <source>
        <dbReference type="SAM" id="MobiDB-lite"/>
    </source>
</evidence>
<dbReference type="OrthoDB" id="3171550at2"/>
<comment type="caution">
    <text evidence="10">The sequence shown here is derived from an EMBL/GenBank/DDBJ whole genome shotgun (WGS) entry which is preliminary data.</text>
</comment>
<evidence type="ECO:0000256" key="3">
    <source>
        <dbReference type="ARBA" id="ARBA00022448"/>
    </source>
</evidence>
<evidence type="ECO:0000256" key="6">
    <source>
        <dbReference type="ARBA" id="ARBA00022840"/>
    </source>
</evidence>
<evidence type="ECO:0000313" key="10">
    <source>
        <dbReference type="EMBL" id="EGF23610.1"/>
    </source>
</evidence>
<evidence type="ECO:0000259" key="9">
    <source>
        <dbReference type="PROSITE" id="PS50893"/>
    </source>
</evidence>
<dbReference type="PROSITE" id="PS00211">
    <property type="entry name" value="ABC_TRANSPORTER_1"/>
    <property type="match status" value="1"/>
</dbReference>
<dbReference type="GO" id="GO:0005524">
    <property type="term" value="F:ATP binding"/>
    <property type="evidence" value="ECO:0007669"/>
    <property type="project" value="UniProtKB-KW"/>
</dbReference>
<evidence type="ECO:0000256" key="7">
    <source>
        <dbReference type="ARBA" id="ARBA00023136"/>
    </source>
</evidence>
<keyword evidence="7" id="KW-0472">Membrane</keyword>
<dbReference type="eggNOG" id="COG0444">
    <property type="taxonomic scope" value="Bacteria"/>
</dbReference>
<dbReference type="FunFam" id="3.40.50.300:FF:000016">
    <property type="entry name" value="Oligopeptide ABC transporter ATP-binding component"/>
    <property type="match status" value="1"/>
</dbReference>
<keyword evidence="3" id="KW-0813">Transport</keyword>
<dbReference type="CDD" id="cd03257">
    <property type="entry name" value="ABC_NikE_OppD_transporters"/>
    <property type="match status" value="1"/>
</dbReference>
<evidence type="ECO:0000256" key="2">
    <source>
        <dbReference type="ARBA" id="ARBA00005417"/>
    </source>
</evidence>
<protein>
    <submittedName>
        <fullName evidence="10">ABC transporter, ATP-binding protein</fullName>
    </submittedName>
</protein>
<dbReference type="GO" id="GO:0015833">
    <property type="term" value="P:peptide transport"/>
    <property type="evidence" value="ECO:0007669"/>
    <property type="project" value="InterPro"/>
</dbReference>
<keyword evidence="4" id="KW-1003">Cell membrane</keyword>
<organism evidence="10 11">
    <name type="scientific">Fannyhessea vaginae DSM 15829</name>
    <dbReference type="NCBI Taxonomy" id="525256"/>
    <lineage>
        <taxon>Bacteria</taxon>
        <taxon>Bacillati</taxon>
        <taxon>Actinomycetota</taxon>
        <taxon>Coriobacteriia</taxon>
        <taxon>Coriobacteriales</taxon>
        <taxon>Atopobiaceae</taxon>
        <taxon>Fannyhessea</taxon>
    </lineage>
</organism>
<dbReference type="SMART" id="SM00382">
    <property type="entry name" value="AAA"/>
    <property type="match status" value="1"/>
</dbReference>
<dbReference type="InterPro" id="IPR050388">
    <property type="entry name" value="ABC_Ni/Peptide_Import"/>
</dbReference>
<proteinExistence type="inferred from homology"/>
<name>F1T4G6_9ACTN</name>
<dbReference type="RefSeq" id="WP_006302738.1">
    <property type="nucleotide sequence ID" value="NZ_ACGK02000001.1"/>
</dbReference>
<dbReference type="GO" id="GO:0005886">
    <property type="term" value="C:plasma membrane"/>
    <property type="evidence" value="ECO:0007669"/>
    <property type="project" value="UniProtKB-SubCell"/>
</dbReference>
<evidence type="ECO:0000313" key="11">
    <source>
        <dbReference type="Proteomes" id="UP000005947"/>
    </source>
</evidence>
<dbReference type="InterPro" id="IPR003439">
    <property type="entry name" value="ABC_transporter-like_ATP-bd"/>
</dbReference>
<dbReference type="InterPro" id="IPR013563">
    <property type="entry name" value="Oligopep_ABC_C"/>
</dbReference>
<sequence length="410" mass="45302">MKRELKNPHNETTFCADKELVQTSDVALEAAQKSDSSCDAQNLLQVQDIDVSLELEQGSLLALNHVSFAMRRGETLAVVGESGCGKSMTALSIMSLLPRPIAHVTHGSITFNGQDITHLSHKELMQYRGKRMSMIFQEPMTSLNPVMSAGKQIREALLAHNRNLSKKEADLRALHMLELVGIPAPQKVFKSYPHELSGGMRQRVMIAQALACEPELLICDEPTTALDVTIQAQILQLLDDMKTKLNTAIMLITHDMGVVSEMADWVLVMYAGHQVEYTRAYELFTNPLHPYTSGLINSIPSLDTSVDTLFAIEGSVPMLSDMPKGCPFHPRCPFAKDICRTKRPHMVRTDAKASNAPVSCDANEPAIKASDTCSETTHEGTQSETIHESVQSETTHEVACWKFSKEWGEA</sequence>
<dbReference type="PANTHER" id="PTHR43297:SF2">
    <property type="entry name" value="DIPEPTIDE TRANSPORT ATP-BINDING PROTEIN DPPD"/>
    <property type="match status" value="1"/>
</dbReference>
<comment type="subcellular location">
    <subcellularLocation>
        <location evidence="1">Cell membrane</location>
        <topology evidence="1">Peripheral membrane protein</topology>
    </subcellularLocation>
</comment>
<dbReference type="InterPro" id="IPR027417">
    <property type="entry name" value="P-loop_NTPase"/>
</dbReference>
<comment type="similarity">
    <text evidence="2">Belongs to the ABC transporter superfamily.</text>
</comment>
<dbReference type="PROSITE" id="PS50893">
    <property type="entry name" value="ABC_TRANSPORTER_2"/>
    <property type="match status" value="1"/>
</dbReference>
<dbReference type="Gene3D" id="3.40.50.300">
    <property type="entry name" value="P-loop containing nucleotide triphosphate hydrolases"/>
    <property type="match status" value="1"/>
</dbReference>
<dbReference type="Pfam" id="PF08352">
    <property type="entry name" value="oligo_HPY"/>
    <property type="match status" value="1"/>
</dbReference>
<dbReference type="GO" id="GO:0016887">
    <property type="term" value="F:ATP hydrolysis activity"/>
    <property type="evidence" value="ECO:0007669"/>
    <property type="project" value="InterPro"/>
</dbReference>
<dbReference type="NCBIfam" id="TIGR01727">
    <property type="entry name" value="oligo_HPY"/>
    <property type="match status" value="1"/>
</dbReference>
<dbReference type="InterPro" id="IPR017871">
    <property type="entry name" value="ABC_transporter-like_CS"/>
</dbReference>
<keyword evidence="6 10" id="KW-0067">ATP-binding</keyword>
<evidence type="ECO:0000256" key="5">
    <source>
        <dbReference type="ARBA" id="ARBA00022741"/>
    </source>
</evidence>
<keyword evidence="5" id="KW-0547">Nucleotide-binding</keyword>
<gene>
    <name evidence="10" type="ORF">HMPREF0091_10557</name>
</gene>
<dbReference type="Proteomes" id="UP000005947">
    <property type="component" value="Unassembled WGS sequence"/>
</dbReference>
<keyword evidence="11" id="KW-1185">Reference proteome</keyword>
<feature type="domain" description="ABC transporter" evidence="9">
    <location>
        <begin position="44"/>
        <end position="296"/>
    </location>
</feature>
<dbReference type="PANTHER" id="PTHR43297">
    <property type="entry name" value="OLIGOPEPTIDE TRANSPORT ATP-BINDING PROTEIN APPD"/>
    <property type="match status" value="1"/>
</dbReference>